<feature type="region of interest" description="Disordered" evidence="1">
    <location>
        <begin position="15"/>
        <end position="47"/>
    </location>
</feature>
<proteinExistence type="predicted"/>
<name>A0A151A9S3_9EURY</name>
<dbReference type="PATRIC" id="fig|1008153.3.peg.3595"/>
<dbReference type="EMBL" id="LTAZ01000013">
    <property type="protein sequence ID" value="KYH24431.1"/>
    <property type="molecule type" value="Genomic_DNA"/>
</dbReference>
<feature type="compositionally biased region" description="Basic and acidic residues" evidence="1">
    <location>
        <begin position="37"/>
        <end position="47"/>
    </location>
</feature>
<reference evidence="2 3" key="1">
    <citation type="submission" date="2016-02" db="EMBL/GenBank/DDBJ databases">
        <title>Genome sequence of Halalkalicoccus paucihalophilus DSM 24557.</title>
        <authorList>
            <person name="Poehlein A."/>
            <person name="Daniel R."/>
        </authorList>
    </citation>
    <scope>NUCLEOTIDE SEQUENCE [LARGE SCALE GENOMIC DNA]</scope>
    <source>
        <strain evidence="2 3">DSM 24557</strain>
    </source>
</reference>
<gene>
    <name evidence="2" type="ORF">HAPAU_34140</name>
</gene>
<protein>
    <submittedName>
        <fullName evidence="2">Uncharacterized protein</fullName>
    </submittedName>
</protein>
<dbReference type="AlphaFoldDB" id="A0A151A9S3"/>
<keyword evidence="3" id="KW-1185">Reference proteome</keyword>
<accession>A0A151A9S3</accession>
<evidence type="ECO:0000256" key="1">
    <source>
        <dbReference type="SAM" id="MobiDB-lite"/>
    </source>
</evidence>
<organism evidence="2 3">
    <name type="scientific">Halalkalicoccus paucihalophilus</name>
    <dbReference type="NCBI Taxonomy" id="1008153"/>
    <lineage>
        <taxon>Archaea</taxon>
        <taxon>Methanobacteriati</taxon>
        <taxon>Methanobacteriota</taxon>
        <taxon>Stenosarchaea group</taxon>
        <taxon>Halobacteria</taxon>
        <taxon>Halobacteriales</taxon>
        <taxon>Halococcaceae</taxon>
        <taxon>Halalkalicoccus</taxon>
    </lineage>
</organism>
<evidence type="ECO:0000313" key="3">
    <source>
        <dbReference type="Proteomes" id="UP000075321"/>
    </source>
</evidence>
<sequence length="47" mass="5448">MHTLHVSKRYTVTVSDDEGEWLDSQPHLSPSGLLQKAIREQQRKESE</sequence>
<dbReference type="Proteomes" id="UP000075321">
    <property type="component" value="Unassembled WGS sequence"/>
</dbReference>
<evidence type="ECO:0000313" key="2">
    <source>
        <dbReference type="EMBL" id="KYH24431.1"/>
    </source>
</evidence>
<comment type="caution">
    <text evidence="2">The sequence shown here is derived from an EMBL/GenBank/DDBJ whole genome shotgun (WGS) entry which is preliminary data.</text>
</comment>